<keyword evidence="2" id="KW-1003">Cell membrane</keyword>
<dbReference type="OrthoDB" id="9790149at2"/>
<feature type="transmembrane region" description="Helical" evidence="6">
    <location>
        <begin position="297"/>
        <end position="317"/>
    </location>
</feature>
<feature type="domain" description="DUF4131" evidence="8">
    <location>
        <begin position="44"/>
        <end position="182"/>
    </location>
</feature>
<dbReference type="AlphaFoldDB" id="A0A4S4NGR8"/>
<feature type="transmembrane region" description="Helical" evidence="6">
    <location>
        <begin position="18"/>
        <end position="35"/>
    </location>
</feature>
<comment type="caution">
    <text evidence="9">The sequence shown here is derived from an EMBL/GenBank/DDBJ whole genome shotgun (WGS) entry which is preliminary data.</text>
</comment>
<evidence type="ECO:0000256" key="3">
    <source>
        <dbReference type="ARBA" id="ARBA00022692"/>
    </source>
</evidence>
<gene>
    <name evidence="9" type="ORF">E4Z66_04670</name>
</gene>
<reference evidence="9 10" key="1">
    <citation type="submission" date="2019-04" db="EMBL/GenBank/DDBJ databases">
        <title>Shimia ponticola sp. nov., isolated from seawater.</title>
        <authorList>
            <person name="Kim Y.-O."/>
            <person name="Yoon J.-H."/>
        </authorList>
    </citation>
    <scope>NUCLEOTIDE SEQUENCE [LARGE SCALE GENOMIC DNA]</scope>
    <source>
        <strain evidence="9 10">MYP11</strain>
    </source>
</reference>
<evidence type="ECO:0000256" key="2">
    <source>
        <dbReference type="ARBA" id="ARBA00022475"/>
    </source>
</evidence>
<feature type="transmembrane region" description="Helical" evidence="6">
    <location>
        <begin position="44"/>
        <end position="62"/>
    </location>
</feature>
<dbReference type="Proteomes" id="UP000306602">
    <property type="component" value="Unassembled WGS sequence"/>
</dbReference>
<dbReference type="PANTHER" id="PTHR30619">
    <property type="entry name" value="DNA INTERNALIZATION/COMPETENCE PROTEIN COMEC/REC2"/>
    <property type="match status" value="1"/>
</dbReference>
<sequence length="709" mass="74301">MGLLAWLAGHLQAQRGMLLPWVPVCYGIGIAIYFAQPVEPSREFLWALAGAGLICAAIAQILRGSATAILLTGATFICAGVPMAGWRAHDVAAPVLGWRYYGPVEGRVVAIDRSASDAVRLTLDRLRMGKIPTARTPERVRISLHGDAAGSITPMPGQRIMTTAHVSPPGGPVEPGGFDFQRHSWFLKLGGVGYTRVPIVQAGPPDISGWRMRVFTMRMAVSHFVRDILPGDIGGFAAAVTSGDRSGMGQAALEDLRASNLAHLLAISGLHMGLLTGFVFAVLRFGLVLVPGVALHWPVRAIAAAGALVAGAGYLALSGGNVSTERAFIMAAVALGAVMLNRRAISLRSVAIAAMIVLSLRPEAMLGPGFQMSFAATAGLVAVFNALRDAPWRLPRWVQPVSAVVISSAVAGLATAPFSAAHFNAVSHYGLFANVLSVPVMGALVVPAAVLAACLAPIGLAAPALWVMGWGLEWILFVAQTTANFPGARSFVVGPSAWVLPCLTLGLVVIILWQGRLRWIGVGPVAAALMLWSVQERPAVLISDTGGLVGVMTAEGRALSRARGSGFVATNWLENDGDGGDQAAAHARWAAEWPAEEGSRAARAALAGVPLWHVTGKKAAAAAPDCTAGILVSNQPVPRQSPDCALFDPDRLKSTGAVALYLVPGGQLVVRTARDVAGERLWSQWPDAAPRHAAVRALQYVRISPTKRP</sequence>
<keyword evidence="3 6" id="KW-0812">Transmembrane</keyword>
<feature type="domain" description="ComEC/Rec2-related protein" evidence="7">
    <location>
        <begin position="241"/>
        <end position="515"/>
    </location>
</feature>
<feature type="transmembrane region" description="Helical" evidence="6">
    <location>
        <begin position="329"/>
        <end position="358"/>
    </location>
</feature>
<comment type="subcellular location">
    <subcellularLocation>
        <location evidence="1">Cell membrane</location>
        <topology evidence="1">Multi-pass membrane protein</topology>
    </subcellularLocation>
</comment>
<evidence type="ECO:0000313" key="10">
    <source>
        <dbReference type="Proteomes" id="UP000306602"/>
    </source>
</evidence>
<feature type="transmembrane region" description="Helical" evidence="6">
    <location>
        <begin position="68"/>
        <end position="86"/>
    </location>
</feature>
<proteinExistence type="predicted"/>
<dbReference type="GO" id="GO:0005886">
    <property type="term" value="C:plasma membrane"/>
    <property type="evidence" value="ECO:0007669"/>
    <property type="project" value="UniProtKB-SubCell"/>
</dbReference>
<dbReference type="EMBL" id="SRKY01000001">
    <property type="protein sequence ID" value="THH38856.1"/>
    <property type="molecule type" value="Genomic_DNA"/>
</dbReference>
<organism evidence="9 10">
    <name type="scientific">Aliishimia ponticola</name>
    <dbReference type="NCBI Taxonomy" id="2499833"/>
    <lineage>
        <taxon>Bacteria</taxon>
        <taxon>Pseudomonadati</taxon>
        <taxon>Pseudomonadota</taxon>
        <taxon>Alphaproteobacteria</taxon>
        <taxon>Rhodobacterales</taxon>
        <taxon>Paracoccaceae</taxon>
        <taxon>Aliishimia</taxon>
    </lineage>
</organism>
<dbReference type="PANTHER" id="PTHR30619:SF1">
    <property type="entry name" value="RECOMBINATION PROTEIN 2"/>
    <property type="match status" value="1"/>
</dbReference>
<dbReference type="InterPro" id="IPR025405">
    <property type="entry name" value="DUF4131"/>
</dbReference>
<feature type="transmembrane region" description="Helical" evidence="6">
    <location>
        <begin position="429"/>
        <end position="453"/>
    </location>
</feature>
<evidence type="ECO:0000256" key="5">
    <source>
        <dbReference type="ARBA" id="ARBA00023136"/>
    </source>
</evidence>
<feature type="transmembrane region" description="Helical" evidence="6">
    <location>
        <begin position="400"/>
        <end position="423"/>
    </location>
</feature>
<evidence type="ECO:0000256" key="1">
    <source>
        <dbReference type="ARBA" id="ARBA00004651"/>
    </source>
</evidence>
<dbReference type="Pfam" id="PF13567">
    <property type="entry name" value="DUF4131"/>
    <property type="match status" value="1"/>
</dbReference>
<keyword evidence="10" id="KW-1185">Reference proteome</keyword>
<evidence type="ECO:0000259" key="8">
    <source>
        <dbReference type="Pfam" id="PF13567"/>
    </source>
</evidence>
<protein>
    <submittedName>
        <fullName evidence="9">ComEC family competence protein</fullName>
    </submittedName>
</protein>
<dbReference type="RefSeq" id="WP_136461776.1">
    <property type="nucleotide sequence ID" value="NZ_SRKY01000001.1"/>
</dbReference>
<name>A0A4S4NGR8_9RHOB</name>
<evidence type="ECO:0000259" key="7">
    <source>
        <dbReference type="Pfam" id="PF03772"/>
    </source>
</evidence>
<dbReference type="InterPro" id="IPR004477">
    <property type="entry name" value="ComEC_N"/>
</dbReference>
<feature type="transmembrane region" description="Helical" evidence="6">
    <location>
        <begin position="460"/>
        <end position="479"/>
    </location>
</feature>
<keyword evidence="4 6" id="KW-1133">Transmembrane helix</keyword>
<dbReference type="Pfam" id="PF03772">
    <property type="entry name" value="Competence"/>
    <property type="match status" value="1"/>
</dbReference>
<dbReference type="InterPro" id="IPR052159">
    <property type="entry name" value="Competence_DNA_uptake"/>
</dbReference>
<feature type="transmembrane region" description="Helical" evidence="6">
    <location>
        <begin position="264"/>
        <end position="285"/>
    </location>
</feature>
<accession>A0A4S4NGR8</accession>
<evidence type="ECO:0000313" key="9">
    <source>
        <dbReference type="EMBL" id="THH38856.1"/>
    </source>
</evidence>
<keyword evidence="5 6" id="KW-0472">Membrane</keyword>
<evidence type="ECO:0000256" key="6">
    <source>
        <dbReference type="SAM" id="Phobius"/>
    </source>
</evidence>
<dbReference type="NCBIfam" id="TIGR00360">
    <property type="entry name" value="ComEC_N-term"/>
    <property type="match status" value="1"/>
</dbReference>
<feature type="transmembrane region" description="Helical" evidence="6">
    <location>
        <begin position="491"/>
        <end position="513"/>
    </location>
</feature>
<evidence type="ECO:0000256" key="4">
    <source>
        <dbReference type="ARBA" id="ARBA00022989"/>
    </source>
</evidence>